<protein>
    <submittedName>
        <fullName evidence="2">Renalase</fullName>
    </submittedName>
</protein>
<name>A0AAW2YQE0_9EUKA</name>
<dbReference type="InterPro" id="IPR002937">
    <property type="entry name" value="Amino_oxidase"/>
</dbReference>
<keyword evidence="3" id="KW-1185">Reference proteome</keyword>
<dbReference type="InterPro" id="IPR036188">
    <property type="entry name" value="FAD/NAD-bd_sf"/>
</dbReference>
<dbReference type="EMBL" id="JAOPGA020000543">
    <property type="protein sequence ID" value="KAL0479365.1"/>
    <property type="molecule type" value="Genomic_DNA"/>
</dbReference>
<dbReference type="AlphaFoldDB" id="A0AAW2YQE0"/>
<accession>A0AAW2YQE0</accession>
<dbReference type="PRINTS" id="PR00419">
    <property type="entry name" value="ADXRDTASE"/>
</dbReference>
<dbReference type="Gene3D" id="3.50.50.60">
    <property type="entry name" value="FAD/NAD(P)-binding domain"/>
    <property type="match status" value="1"/>
</dbReference>
<gene>
    <name evidence="2" type="ORF">AKO1_015371</name>
</gene>
<evidence type="ECO:0000313" key="3">
    <source>
        <dbReference type="Proteomes" id="UP001431209"/>
    </source>
</evidence>
<dbReference type="Pfam" id="PF01593">
    <property type="entry name" value="Amino_oxidase"/>
    <property type="match status" value="1"/>
</dbReference>
<dbReference type="Pfam" id="PF13450">
    <property type="entry name" value="NAD_binding_8"/>
    <property type="match status" value="1"/>
</dbReference>
<comment type="caution">
    <text evidence="2">The sequence shown here is derived from an EMBL/GenBank/DDBJ whole genome shotgun (WGS) entry which is preliminary data.</text>
</comment>
<dbReference type="SUPFAM" id="SSF51905">
    <property type="entry name" value="FAD/NAD(P)-binding domain"/>
    <property type="match status" value="1"/>
</dbReference>
<evidence type="ECO:0000259" key="1">
    <source>
        <dbReference type="Pfam" id="PF01593"/>
    </source>
</evidence>
<dbReference type="PANTHER" id="PTHR16128">
    <property type="entry name" value="FAD/NAD(P)-BINDING OXIDOREDUCTASE FAMILY PROTEIN"/>
    <property type="match status" value="1"/>
</dbReference>
<proteinExistence type="predicted"/>
<evidence type="ECO:0000313" key="2">
    <source>
        <dbReference type="EMBL" id="KAL0479365.1"/>
    </source>
</evidence>
<dbReference type="Proteomes" id="UP001431209">
    <property type="component" value="Unassembled WGS sequence"/>
</dbReference>
<dbReference type="Gene3D" id="3.90.660.10">
    <property type="match status" value="1"/>
</dbReference>
<sequence>MSNKKVAIVGAGISSLSAARQLLESGFNVTLFEKSRGVGGRCGTRRVTIGQDTLLFDHGAQYFTSSKPEFETAVNHWVENGVTKKWEGKVKALDFKTGELTDKSEGPKRYVGIPGNSSISKFQLKELEDKHKNRIQIHLNTLVTSLRRSNSKWVVVTGDQDHASPFDAVIITTPPEQALPLVKDHSLLLSQHLSRISMNPCWSLMLAFKEKIAPEKGDGIFINNNEVISWVARNSSKSDDQKYDCWMVHTNYDWTEKNLERDPESVADDILQHFSKVIGQNLDPIHKQAHRWRYTAIKQSNVGLGEEYLFDDKSGLGIVGDYCSNSKVQGAFMSGHRCGEYLKSNL</sequence>
<reference evidence="2 3" key="1">
    <citation type="submission" date="2024-03" db="EMBL/GenBank/DDBJ databases">
        <title>The Acrasis kona genome and developmental transcriptomes reveal deep origins of eukaryotic multicellular pathways.</title>
        <authorList>
            <person name="Sheikh S."/>
            <person name="Fu C.-J."/>
            <person name="Brown M.W."/>
            <person name="Baldauf S.L."/>
        </authorList>
    </citation>
    <scope>NUCLEOTIDE SEQUENCE [LARGE SCALE GENOMIC DNA]</scope>
    <source>
        <strain evidence="2 3">ATCC MYA-3509</strain>
    </source>
</reference>
<feature type="domain" description="Amine oxidase" evidence="1">
    <location>
        <begin position="134"/>
        <end position="338"/>
    </location>
</feature>
<dbReference type="GO" id="GO:0016491">
    <property type="term" value="F:oxidoreductase activity"/>
    <property type="evidence" value="ECO:0007669"/>
    <property type="project" value="InterPro"/>
</dbReference>
<dbReference type="PANTHER" id="PTHR16128:SF5">
    <property type="entry name" value="FAD_NAD(P)-BINDING OXIDOREDUCTASE FAMILY PROTEIN"/>
    <property type="match status" value="1"/>
</dbReference>
<feature type="non-terminal residue" evidence="2">
    <location>
        <position position="346"/>
    </location>
</feature>
<organism evidence="2 3">
    <name type="scientific">Acrasis kona</name>
    <dbReference type="NCBI Taxonomy" id="1008807"/>
    <lineage>
        <taxon>Eukaryota</taxon>
        <taxon>Discoba</taxon>
        <taxon>Heterolobosea</taxon>
        <taxon>Tetramitia</taxon>
        <taxon>Eutetramitia</taxon>
        <taxon>Acrasidae</taxon>
        <taxon>Acrasis</taxon>
    </lineage>
</organism>